<evidence type="ECO:0000256" key="1">
    <source>
        <dbReference type="SAM" id="Phobius"/>
    </source>
</evidence>
<gene>
    <name evidence="2" type="ORF">B7P33_15705</name>
</gene>
<feature type="transmembrane region" description="Helical" evidence="1">
    <location>
        <begin position="16"/>
        <end position="34"/>
    </location>
</feature>
<keyword evidence="1" id="KW-1133">Transmembrane helix</keyword>
<sequence length="356" mass="41633">MSFHDVFITEKNKVRFTFVFSLFFTITGSINGGLDFLRTMQFLTDNTYTLIGKDTLQMIRRNMNYFSLPELGSNLHQWFFRQIGINGELWNIVLNVNIVNLVCIVLFGVGLFRYVKTHGEKAGLLLFFFSVYFVVLIFHLAAFPFRGLIFDQILSEISAPPRDYPVFTIRMFGYLLTSMFQAFVIYRILKTHKPQKHLFIKGLLLKYNLRKSVRILHYIVDGLACFVLVFWPLWPSLIKPMATMSIFKWLPWNEVELPIAIILFKILFFAICEGVFNRSPSKYLTNTYVTVIGKEKNNVANLLRRSFIRAIPFDALSFLWNDNWHDKISSTVVVKESYVAEEVNDRNYGVSRVWKP</sequence>
<keyword evidence="1" id="KW-0812">Transmembrane</keyword>
<dbReference type="RefSeq" id="WP_097440844.1">
    <property type="nucleotide sequence ID" value="NZ_KZ300477.1"/>
</dbReference>
<dbReference type="OrthoDB" id="762068at2"/>
<comment type="caution">
    <text evidence="2">The sequence shown here is derived from an EMBL/GenBank/DDBJ whole genome shotgun (WGS) entry which is preliminary data.</text>
</comment>
<feature type="transmembrane region" description="Helical" evidence="1">
    <location>
        <begin position="169"/>
        <end position="189"/>
    </location>
</feature>
<evidence type="ECO:0008006" key="4">
    <source>
        <dbReference type="Google" id="ProtNLM"/>
    </source>
</evidence>
<evidence type="ECO:0000313" key="3">
    <source>
        <dbReference type="Proteomes" id="UP000219559"/>
    </source>
</evidence>
<keyword evidence="3" id="KW-1185">Reference proteome</keyword>
<organism evidence="2 3">
    <name type="scientific">Sediminicola luteus</name>
    <dbReference type="NCBI Taxonomy" id="319238"/>
    <lineage>
        <taxon>Bacteria</taxon>
        <taxon>Pseudomonadati</taxon>
        <taxon>Bacteroidota</taxon>
        <taxon>Flavobacteriia</taxon>
        <taxon>Flavobacteriales</taxon>
        <taxon>Flavobacteriaceae</taxon>
        <taxon>Sediminicola</taxon>
    </lineage>
</organism>
<feature type="transmembrane region" description="Helical" evidence="1">
    <location>
        <begin position="89"/>
        <end position="112"/>
    </location>
</feature>
<reference evidence="2 3" key="1">
    <citation type="submission" date="2017-04" db="EMBL/GenBank/DDBJ databases">
        <title>A new member of the family Flavobacteriaceae isolated from ascidians.</title>
        <authorList>
            <person name="Chen L."/>
        </authorList>
    </citation>
    <scope>NUCLEOTIDE SEQUENCE [LARGE SCALE GENOMIC DNA]</scope>
    <source>
        <strain evidence="2 3">HQA918</strain>
    </source>
</reference>
<keyword evidence="1" id="KW-0472">Membrane</keyword>
<feature type="transmembrane region" description="Helical" evidence="1">
    <location>
        <begin position="215"/>
        <end position="234"/>
    </location>
</feature>
<dbReference type="EMBL" id="NBWU01000007">
    <property type="protein sequence ID" value="PCE62735.1"/>
    <property type="molecule type" value="Genomic_DNA"/>
</dbReference>
<feature type="transmembrane region" description="Helical" evidence="1">
    <location>
        <begin position="124"/>
        <end position="149"/>
    </location>
</feature>
<feature type="transmembrane region" description="Helical" evidence="1">
    <location>
        <begin position="257"/>
        <end position="276"/>
    </location>
</feature>
<proteinExistence type="predicted"/>
<dbReference type="Proteomes" id="UP000219559">
    <property type="component" value="Unassembled WGS sequence"/>
</dbReference>
<accession>A0A2A4G4T5</accession>
<protein>
    <recommendedName>
        <fullName evidence="4">RDD domain-containing protein</fullName>
    </recommendedName>
</protein>
<name>A0A2A4G4T5_9FLAO</name>
<evidence type="ECO:0000313" key="2">
    <source>
        <dbReference type="EMBL" id="PCE62735.1"/>
    </source>
</evidence>
<dbReference type="AlphaFoldDB" id="A0A2A4G4T5"/>